<dbReference type="EMBL" id="JABSTV010001254">
    <property type="protein sequence ID" value="KAH7940105.1"/>
    <property type="molecule type" value="Genomic_DNA"/>
</dbReference>
<evidence type="ECO:0000256" key="1">
    <source>
        <dbReference type="SAM" id="MobiDB-lite"/>
    </source>
</evidence>
<evidence type="ECO:0000313" key="2">
    <source>
        <dbReference type="EMBL" id="KAH7940105.1"/>
    </source>
</evidence>
<dbReference type="AlphaFoldDB" id="A0A9D4SR07"/>
<sequence>MDTLAGATTQEKGLLPFDSAHSKTIKRAIALMCLESALEKSCPHQMMPSFENQLVRTVLLVGRVEILAGAYVGDVGRNFVAQASKRLQRTSEEQQLEPEGEKVELDRLPDP</sequence>
<gene>
    <name evidence="2" type="ORF">HPB52_021854</name>
</gene>
<evidence type="ECO:0000313" key="3">
    <source>
        <dbReference type="Proteomes" id="UP000821837"/>
    </source>
</evidence>
<feature type="compositionally biased region" description="Basic and acidic residues" evidence="1">
    <location>
        <begin position="99"/>
        <end position="111"/>
    </location>
</feature>
<comment type="caution">
    <text evidence="2">The sequence shown here is derived from an EMBL/GenBank/DDBJ whole genome shotgun (WGS) entry which is preliminary data.</text>
</comment>
<reference evidence="2" key="2">
    <citation type="submission" date="2021-09" db="EMBL/GenBank/DDBJ databases">
        <authorList>
            <person name="Jia N."/>
            <person name="Wang J."/>
            <person name="Shi W."/>
            <person name="Du L."/>
            <person name="Sun Y."/>
            <person name="Zhan W."/>
            <person name="Jiang J."/>
            <person name="Wang Q."/>
            <person name="Zhang B."/>
            <person name="Ji P."/>
            <person name="Sakyi L.B."/>
            <person name="Cui X."/>
            <person name="Yuan T."/>
            <person name="Jiang B."/>
            <person name="Yang W."/>
            <person name="Lam T.T.-Y."/>
            <person name="Chang Q."/>
            <person name="Ding S."/>
            <person name="Wang X."/>
            <person name="Zhu J."/>
            <person name="Ruan X."/>
            <person name="Zhao L."/>
            <person name="Wei J."/>
            <person name="Que T."/>
            <person name="Du C."/>
            <person name="Cheng J."/>
            <person name="Dai P."/>
            <person name="Han X."/>
            <person name="Huang E."/>
            <person name="Gao Y."/>
            <person name="Liu J."/>
            <person name="Shao H."/>
            <person name="Ye R."/>
            <person name="Li L."/>
            <person name="Wei W."/>
            <person name="Wang X."/>
            <person name="Wang C."/>
            <person name="Huo Q."/>
            <person name="Li W."/>
            <person name="Guo W."/>
            <person name="Chen H."/>
            <person name="Chen S."/>
            <person name="Zhou L."/>
            <person name="Zhou L."/>
            <person name="Ni X."/>
            <person name="Tian J."/>
            <person name="Zhou Y."/>
            <person name="Sheng Y."/>
            <person name="Liu T."/>
            <person name="Pan Y."/>
            <person name="Xia L."/>
            <person name="Li J."/>
            <person name="Zhao F."/>
            <person name="Cao W."/>
        </authorList>
    </citation>
    <scope>NUCLEOTIDE SEQUENCE</scope>
    <source>
        <strain evidence="2">Rsan-2018</strain>
        <tissue evidence="2">Larvae</tissue>
    </source>
</reference>
<reference evidence="2" key="1">
    <citation type="journal article" date="2020" name="Cell">
        <title>Large-Scale Comparative Analyses of Tick Genomes Elucidate Their Genetic Diversity and Vector Capacities.</title>
        <authorList>
            <consortium name="Tick Genome and Microbiome Consortium (TIGMIC)"/>
            <person name="Jia N."/>
            <person name="Wang J."/>
            <person name="Shi W."/>
            <person name="Du L."/>
            <person name="Sun Y."/>
            <person name="Zhan W."/>
            <person name="Jiang J.F."/>
            <person name="Wang Q."/>
            <person name="Zhang B."/>
            <person name="Ji P."/>
            <person name="Bell-Sakyi L."/>
            <person name="Cui X.M."/>
            <person name="Yuan T.T."/>
            <person name="Jiang B.G."/>
            <person name="Yang W.F."/>
            <person name="Lam T.T."/>
            <person name="Chang Q.C."/>
            <person name="Ding S.J."/>
            <person name="Wang X.J."/>
            <person name="Zhu J.G."/>
            <person name="Ruan X.D."/>
            <person name="Zhao L."/>
            <person name="Wei J.T."/>
            <person name="Ye R.Z."/>
            <person name="Que T.C."/>
            <person name="Du C.H."/>
            <person name="Zhou Y.H."/>
            <person name="Cheng J.X."/>
            <person name="Dai P.F."/>
            <person name="Guo W.B."/>
            <person name="Han X.H."/>
            <person name="Huang E.J."/>
            <person name="Li L.F."/>
            <person name="Wei W."/>
            <person name="Gao Y.C."/>
            <person name="Liu J.Z."/>
            <person name="Shao H.Z."/>
            <person name="Wang X."/>
            <person name="Wang C.C."/>
            <person name="Yang T.C."/>
            <person name="Huo Q.B."/>
            <person name="Li W."/>
            <person name="Chen H.Y."/>
            <person name="Chen S.E."/>
            <person name="Zhou L.G."/>
            <person name="Ni X.B."/>
            <person name="Tian J.H."/>
            <person name="Sheng Y."/>
            <person name="Liu T."/>
            <person name="Pan Y.S."/>
            <person name="Xia L.Y."/>
            <person name="Li J."/>
            <person name="Zhao F."/>
            <person name="Cao W.C."/>
        </authorList>
    </citation>
    <scope>NUCLEOTIDE SEQUENCE</scope>
    <source>
        <strain evidence="2">Rsan-2018</strain>
    </source>
</reference>
<name>A0A9D4SR07_RHISA</name>
<accession>A0A9D4SR07</accession>
<dbReference type="Proteomes" id="UP000821837">
    <property type="component" value="Chromosome 8"/>
</dbReference>
<keyword evidence="3" id="KW-1185">Reference proteome</keyword>
<feature type="region of interest" description="Disordered" evidence="1">
    <location>
        <begin position="87"/>
        <end position="111"/>
    </location>
</feature>
<proteinExistence type="predicted"/>
<organism evidence="2 3">
    <name type="scientific">Rhipicephalus sanguineus</name>
    <name type="common">Brown dog tick</name>
    <name type="synonym">Ixodes sanguineus</name>
    <dbReference type="NCBI Taxonomy" id="34632"/>
    <lineage>
        <taxon>Eukaryota</taxon>
        <taxon>Metazoa</taxon>
        <taxon>Ecdysozoa</taxon>
        <taxon>Arthropoda</taxon>
        <taxon>Chelicerata</taxon>
        <taxon>Arachnida</taxon>
        <taxon>Acari</taxon>
        <taxon>Parasitiformes</taxon>
        <taxon>Ixodida</taxon>
        <taxon>Ixodoidea</taxon>
        <taxon>Ixodidae</taxon>
        <taxon>Rhipicephalinae</taxon>
        <taxon>Rhipicephalus</taxon>
        <taxon>Rhipicephalus</taxon>
    </lineage>
</organism>
<protein>
    <submittedName>
        <fullName evidence="2">Uncharacterized protein</fullName>
    </submittedName>
</protein>